<dbReference type="SUPFAM" id="SSF55347">
    <property type="entry name" value="Glyceraldehyde-3-phosphate dehydrogenase-like, C-terminal domain"/>
    <property type="match status" value="1"/>
</dbReference>
<dbReference type="InterPro" id="IPR000683">
    <property type="entry name" value="Gfo/Idh/MocA-like_OxRdtase_N"/>
</dbReference>
<dbReference type="GO" id="GO:0050112">
    <property type="term" value="F:inositol 2-dehydrogenase (NAD+) activity"/>
    <property type="evidence" value="ECO:0007669"/>
    <property type="project" value="UniProtKB-EC"/>
</dbReference>
<accession>A0A286RFP5</accession>
<dbReference type="Pfam" id="PF22725">
    <property type="entry name" value="GFO_IDH_MocA_C3"/>
    <property type="match status" value="1"/>
</dbReference>
<sequence>MTQSRQGSSVLNRRSFLAKTGAVGLATAVAVHRFAHGAFNEDMEVNIGLIGCGGRGTGAVLNALGAATKVIYPATGYHTEDVAENATVVRKNIKVVALADLFPDRLEACRANLQKLGRDVPPDRCFVGFDAYKQLLAVPEVNYVILATPPHFRPMHLMAAIEAGKHVFMEKPVAVDVPGVKLVLKAGELAKQKKLGIAAGTQRRHERSYQETIRRIHDGAIGEIIYAKCYWNGGEIWVVERQPGWSDMEWQLRNWNYFTWLSGDHIVEQHVHNLDVMNWVLGTHPIRAVSGLGGRQVRTDPKYGNIYDHFAVEFEYPNGVTVFSQCRQINGCQNIVGEFVKGTLGESDCHQMIQTKNERWRYRGPNPNPYEQEHEDLIASIREGNPINEAENVAISTMTGILGREAVYSGQSITWDDAMQSTTRLGPEKYEFGSYPVAPVPMPGRYRFL</sequence>
<dbReference type="PROSITE" id="PS51318">
    <property type="entry name" value="TAT"/>
    <property type="match status" value="1"/>
</dbReference>
<dbReference type="Gene3D" id="3.40.50.720">
    <property type="entry name" value="NAD(P)-binding Rossmann-like Domain"/>
    <property type="match status" value="1"/>
</dbReference>
<dbReference type="EMBL" id="CP018477">
    <property type="protein sequence ID" value="ASV74767.1"/>
    <property type="molecule type" value="Genomic_DNA"/>
</dbReference>
<name>A0A286RFP5_9BACT</name>
<evidence type="ECO:0000313" key="3">
    <source>
        <dbReference type="EMBL" id="ASV74767.1"/>
    </source>
</evidence>
<dbReference type="InterPro" id="IPR050463">
    <property type="entry name" value="Gfo/Idh/MocA_oxidrdct_glycsds"/>
</dbReference>
<dbReference type="InterPro" id="IPR006311">
    <property type="entry name" value="TAT_signal"/>
</dbReference>
<dbReference type="Pfam" id="PF01408">
    <property type="entry name" value="GFO_IDH_MocA"/>
    <property type="match status" value="1"/>
</dbReference>
<evidence type="ECO:0000259" key="2">
    <source>
        <dbReference type="Pfam" id="PF22725"/>
    </source>
</evidence>
<gene>
    <name evidence="3" type="ORF">THTE_2165</name>
</gene>
<reference evidence="3 4" key="1">
    <citation type="journal article" name="Front. Microbiol.">
        <title>Sugar Metabolism of the First Thermophilic Planctomycete Thermogutta terrifontis: Comparative Genomic and Transcriptomic Approaches.</title>
        <authorList>
            <person name="Elcheninov A.G."/>
            <person name="Menzel P."/>
            <person name="Gudbergsdottir S.R."/>
            <person name="Slesarev A.I."/>
            <person name="Kadnikov V.V."/>
            <person name="Krogh A."/>
            <person name="Bonch-Osmolovskaya E.A."/>
            <person name="Peng X."/>
            <person name="Kublanov I.V."/>
        </authorList>
    </citation>
    <scope>NUCLEOTIDE SEQUENCE [LARGE SCALE GENOMIC DNA]</scope>
    <source>
        <strain evidence="3 4">R1</strain>
    </source>
</reference>
<keyword evidence="3" id="KW-0560">Oxidoreductase</keyword>
<dbReference type="GO" id="GO:0000166">
    <property type="term" value="F:nucleotide binding"/>
    <property type="evidence" value="ECO:0007669"/>
    <property type="project" value="InterPro"/>
</dbReference>
<dbReference type="PANTHER" id="PTHR43818:SF5">
    <property type="entry name" value="OXIDOREDUCTASE FAMILY PROTEIN"/>
    <property type="match status" value="1"/>
</dbReference>
<dbReference type="RefSeq" id="WP_095415001.1">
    <property type="nucleotide sequence ID" value="NZ_CP018477.1"/>
</dbReference>
<dbReference type="EC" id="1.1.1.18" evidence="3"/>
<dbReference type="Gene3D" id="3.30.360.10">
    <property type="entry name" value="Dihydrodipicolinate Reductase, domain 2"/>
    <property type="match status" value="1"/>
</dbReference>
<dbReference type="AlphaFoldDB" id="A0A286RFP5"/>
<feature type="domain" description="Gfo/Idh/MocA-like oxidoreductase N-terminal" evidence="1">
    <location>
        <begin position="77"/>
        <end position="186"/>
    </location>
</feature>
<feature type="domain" description="GFO/IDH/MocA-like oxidoreductase" evidence="2">
    <location>
        <begin position="210"/>
        <end position="328"/>
    </location>
</feature>
<organism evidence="3 4">
    <name type="scientific">Thermogutta terrifontis</name>
    <dbReference type="NCBI Taxonomy" id="1331910"/>
    <lineage>
        <taxon>Bacteria</taxon>
        <taxon>Pseudomonadati</taxon>
        <taxon>Planctomycetota</taxon>
        <taxon>Planctomycetia</taxon>
        <taxon>Pirellulales</taxon>
        <taxon>Thermoguttaceae</taxon>
        <taxon>Thermogutta</taxon>
    </lineage>
</organism>
<keyword evidence="4" id="KW-1185">Reference proteome</keyword>
<dbReference type="KEGG" id="ttf:THTE_2165"/>
<dbReference type="InterPro" id="IPR055170">
    <property type="entry name" value="GFO_IDH_MocA-like_dom"/>
</dbReference>
<evidence type="ECO:0000259" key="1">
    <source>
        <dbReference type="Pfam" id="PF01408"/>
    </source>
</evidence>
<protein>
    <submittedName>
        <fullName evidence="3">Myo-inositol 2-dehydrogenase</fullName>
        <ecNumber evidence="3">1.1.1.18</ecNumber>
    </submittedName>
</protein>
<evidence type="ECO:0000313" key="4">
    <source>
        <dbReference type="Proteomes" id="UP000215086"/>
    </source>
</evidence>
<dbReference type="SUPFAM" id="SSF51735">
    <property type="entry name" value="NAD(P)-binding Rossmann-fold domains"/>
    <property type="match status" value="1"/>
</dbReference>
<dbReference type="InterPro" id="IPR036291">
    <property type="entry name" value="NAD(P)-bd_dom_sf"/>
</dbReference>
<proteinExistence type="predicted"/>
<dbReference type="OrthoDB" id="253515at2"/>
<dbReference type="Proteomes" id="UP000215086">
    <property type="component" value="Chromosome"/>
</dbReference>
<dbReference type="PANTHER" id="PTHR43818">
    <property type="entry name" value="BCDNA.GH03377"/>
    <property type="match status" value="1"/>
</dbReference>